<proteinExistence type="predicted"/>
<evidence type="ECO:0000313" key="2">
    <source>
        <dbReference type="EMBL" id="KXH43401.1"/>
    </source>
</evidence>
<organism evidence="2 3">
    <name type="scientific">Colletotrichum salicis</name>
    <dbReference type="NCBI Taxonomy" id="1209931"/>
    <lineage>
        <taxon>Eukaryota</taxon>
        <taxon>Fungi</taxon>
        <taxon>Dikarya</taxon>
        <taxon>Ascomycota</taxon>
        <taxon>Pezizomycotina</taxon>
        <taxon>Sordariomycetes</taxon>
        <taxon>Hypocreomycetidae</taxon>
        <taxon>Glomerellales</taxon>
        <taxon>Glomerellaceae</taxon>
        <taxon>Colletotrichum</taxon>
        <taxon>Colletotrichum acutatum species complex</taxon>
    </lineage>
</organism>
<sequence>MDGTKACWASLPRELQLHILEHLATAHGSPTSPRRGIARFASVSKDWQDFFEETTFKNFVLRLPDLIPFRQHTQSPRRRGYVRHIWLRLVEPDPEDEDPAIPWNQSRSHFGPATLYLWDTLASWGVQESREGLTLEISSHTLAGLSTYANCMPKDDVNHYSKHLETGTLAQYDDVEPFGHTGPLWFTHIGQSTSMLSGAVQALFSYDIRLSRIRLPHVEVVTKLLTRRANTRNLHPDSLDQIMKSLPRLKEIHVERWRLRSEYEERRWLKGLNDICRDGFPASVKKFAILHEASNTPYFSRIFRRGVKVDRGELVGSVVQGCLLLEHLALCFIVDADEFLNNAPGFPELKTLTLTAEVFRSESHDSDVEIERRIKIKTLLLLAALAACRMSKLELMEIWNGRNGQASLFRYKVSTVLAEITWKSTHGDAIVDDDVVKAWEATARVHGRSDLRSSVTRLEDDRYRYYGSLLPHLESKEHFIHEVSAAQMK</sequence>
<dbReference type="OrthoDB" id="4802432at2759"/>
<evidence type="ECO:0000259" key="1">
    <source>
        <dbReference type="Pfam" id="PF20183"/>
    </source>
</evidence>
<keyword evidence="3" id="KW-1185">Reference proteome</keyword>
<comment type="caution">
    <text evidence="2">The sequence shown here is derived from an EMBL/GenBank/DDBJ whole genome shotgun (WGS) entry which is preliminary data.</text>
</comment>
<dbReference type="Pfam" id="PF20183">
    <property type="entry name" value="DUF6546"/>
    <property type="match status" value="1"/>
</dbReference>
<dbReference type="EMBL" id="JFFI01002103">
    <property type="protein sequence ID" value="KXH43401.1"/>
    <property type="molecule type" value="Genomic_DNA"/>
</dbReference>
<feature type="domain" description="DUF6546" evidence="1">
    <location>
        <begin position="281"/>
        <end position="481"/>
    </location>
</feature>
<accession>A0A135T5I7</accession>
<evidence type="ECO:0000313" key="3">
    <source>
        <dbReference type="Proteomes" id="UP000070121"/>
    </source>
</evidence>
<dbReference type="Proteomes" id="UP000070121">
    <property type="component" value="Unassembled WGS sequence"/>
</dbReference>
<gene>
    <name evidence="2" type="ORF">CSAL01_05193</name>
</gene>
<dbReference type="STRING" id="1209931.A0A135T5I7"/>
<protein>
    <recommendedName>
        <fullName evidence="1">DUF6546 domain-containing protein</fullName>
    </recommendedName>
</protein>
<dbReference type="InterPro" id="IPR046676">
    <property type="entry name" value="DUF6546"/>
</dbReference>
<name>A0A135T5I7_9PEZI</name>
<dbReference type="AlphaFoldDB" id="A0A135T5I7"/>
<reference evidence="2 3" key="1">
    <citation type="submission" date="2014-02" db="EMBL/GenBank/DDBJ databases">
        <title>The genome sequence of Colletotrichum salicis CBS 607.94.</title>
        <authorList>
            <person name="Baroncelli R."/>
            <person name="Thon M.R."/>
        </authorList>
    </citation>
    <scope>NUCLEOTIDE SEQUENCE [LARGE SCALE GENOMIC DNA]</scope>
    <source>
        <strain evidence="2 3">CBS 607.94</strain>
    </source>
</reference>